<evidence type="ECO:0000256" key="2">
    <source>
        <dbReference type="ARBA" id="ARBA00022771"/>
    </source>
</evidence>
<evidence type="ECO:0000256" key="3">
    <source>
        <dbReference type="ARBA" id="ARBA00022833"/>
    </source>
</evidence>
<keyword evidence="1" id="KW-0479">Metal-binding</keyword>
<comment type="caution">
    <text evidence="6">The sequence shown here is derived from an EMBL/GenBank/DDBJ whole genome shotgun (WGS) entry which is preliminary data.</text>
</comment>
<dbReference type="CDD" id="cd10511">
    <property type="entry name" value="Zn-ribbon_TFS"/>
    <property type="match status" value="1"/>
</dbReference>
<dbReference type="PANTHER" id="PTHR11239:SF12">
    <property type="entry name" value="DNA-DIRECTED RNA POLYMERASE III SUBUNIT RPC10"/>
    <property type="match status" value="1"/>
</dbReference>
<name>A0A644V3V6_9ZZZZ</name>
<dbReference type="GO" id="GO:0006355">
    <property type="term" value="P:regulation of DNA-templated transcription"/>
    <property type="evidence" value="ECO:0007669"/>
    <property type="project" value="InterPro"/>
</dbReference>
<proteinExistence type="predicted"/>
<dbReference type="SMART" id="SM00440">
    <property type="entry name" value="ZnF_C2C2"/>
    <property type="match status" value="1"/>
</dbReference>
<dbReference type="InterPro" id="IPR001529">
    <property type="entry name" value="Zn_ribbon_RPB9"/>
</dbReference>
<keyword evidence="3" id="KW-0862">Zinc</keyword>
<dbReference type="PROSITE" id="PS51133">
    <property type="entry name" value="ZF_TFIIS_2"/>
    <property type="match status" value="1"/>
</dbReference>
<dbReference type="SUPFAM" id="SSF57783">
    <property type="entry name" value="Zinc beta-ribbon"/>
    <property type="match status" value="1"/>
</dbReference>
<dbReference type="SMART" id="SM00661">
    <property type="entry name" value="RPOL9"/>
    <property type="match status" value="1"/>
</dbReference>
<dbReference type="InterPro" id="IPR001222">
    <property type="entry name" value="Znf_TFIIS"/>
</dbReference>
<dbReference type="InterPro" id="IPR012164">
    <property type="entry name" value="Rpa12/Rpb9/Rpc10/TFS"/>
</dbReference>
<dbReference type="PIRSF" id="PIRSF005586">
    <property type="entry name" value="RNApol_RpoM"/>
    <property type="match status" value="1"/>
</dbReference>
<reference evidence="6" key="1">
    <citation type="submission" date="2019-08" db="EMBL/GenBank/DDBJ databases">
        <authorList>
            <person name="Kucharzyk K."/>
            <person name="Murdoch R.W."/>
            <person name="Higgins S."/>
            <person name="Loffler F."/>
        </authorList>
    </citation>
    <scope>NUCLEOTIDE SEQUENCE</scope>
</reference>
<evidence type="ECO:0000313" key="6">
    <source>
        <dbReference type="EMBL" id="MPL85523.1"/>
    </source>
</evidence>
<keyword evidence="4" id="KW-0805">Transcription regulation</keyword>
<keyword evidence="2" id="KW-0863">Zinc-finger</keyword>
<dbReference type="GO" id="GO:0003676">
    <property type="term" value="F:nucleic acid binding"/>
    <property type="evidence" value="ECO:0007669"/>
    <property type="project" value="InterPro"/>
</dbReference>
<dbReference type="PANTHER" id="PTHR11239">
    <property type="entry name" value="DNA-DIRECTED RNA POLYMERASE"/>
    <property type="match status" value="1"/>
</dbReference>
<feature type="domain" description="TFIIS-type" evidence="5">
    <location>
        <begin position="86"/>
        <end position="126"/>
    </location>
</feature>
<dbReference type="PROSITE" id="PS00466">
    <property type="entry name" value="ZF_TFIIS_1"/>
    <property type="match status" value="1"/>
</dbReference>
<dbReference type="EMBL" id="VSSQ01000207">
    <property type="protein sequence ID" value="MPL85523.1"/>
    <property type="molecule type" value="Genomic_DNA"/>
</dbReference>
<organism evidence="6">
    <name type="scientific">bioreactor metagenome</name>
    <dbReference type="NCBI Taxonomy" id="1076179"/>
    <lineage>
        <taxon>unclassified sequences</taxon>
        <taxon>metagenomes</taxon>
        <taxon>ecological metagenomes</taxon>
    </lineage>
</organism>
<dbReference type="Gene3D" id="2.20.25.10">
    <property type="match status" value="1"/>
</dbReference>
<dbReference type="NCBIfam" id="TIGR01384">
    <property type="entry name" value="TFS_arch"/>
    <property type="match status" value="1"/>
</dbReference>
<dbReference type="AlphaFoldDB" id="A0A644V3V6"/>
<protein>
    <recommendedName>
        <fullName evidence="5">TFIIS-type domain-containing protein</fullName>
    </recommendedName>
</protein>
<dbReference type="GO" id="GO:0006351">
    <property type="term" value="P:DNA-templated transcription"/>
    <property type="evidence" value="ECO:0007669"/>
    <property type="project" value="InterPro"/>
</dbReference>
<accession>A0A644V3V6</accession>
<dbReference type="InterPro" id="IPR006288">
    <property type="entry name" value="TFS"/>
</dbReference>
<sequence length="129" mass="14619">MGLPDGPPGSIRVFNVGKPIVYSMMFCPTCGKLMKSKDGQLCCSKCGYTETITAENKEQMKKVAYMQENDILIVEEGADIGTKPTIAIKCPNCGHGLAEWWLRQLRSADESEVRFFRCTKCRHTWREYD</sequence>
<evidence type="ECO:0000259" key="5">
    <source>
        <dbReference type="PROSITE" id="PS51133"/>
    </source>
</evidence>
<dbReference type="GO" id="GO:0008270">
    <property type="term" value="F:zinc ion binding"/>
    <property type="evidence" value="ECO:0007669"/>
    <property type="project" value="UniProtKB-KW"/>
</dbReference>
<dbReference type="Pfam" id="PF02150">
    <property type="entry name" value="Zn_ribbon_RPB9"/>
    <property type="match status" value="1"/>
</dbReference>
<gene>
    <name evidence="6" type="ORF">SDC9_31492</name>
</gene>
<dbReference type="GO" id="GO:0003899">
    <property type="term" value="F:DNA-directed RNA polymerase activity"/>
    <property type="evidence" value="ECO:0007669"/>
    <property type="project" value="InterPro"/>
</dbReference>
<evidence type="ECO:0000256" key="4">
    <source>
        <dbReference type="ARBA" id="ARBA00023015"/>
    </source>
</evidence>
<dbReference type="Pfam" id="PF01096">
    <property type="entry name" value="Zn_ribbon_TFIIS"/>
    <property type="match status" value="1"/>
</dbReference>
<keyword evidence="4" id="KW-0804">Transcription</keyword>
<evidence type="ECO:0000256" key="1">
    <source>
        <dbReference type="ARBA" id="ARBA00022723"/>
    </source>
</evidence>